<dbReference type="InterPro" id="IPR007781">
    <property type="entry name" value="NAGLU"/>
</dbReference>
<reference evidence="4" key="2">
    <citation type="journal article" date="2015" name="Data Brief">
        <title>Shoot transcriptome of the giant reed, Arundo donax.</title>
        <authorList>
            <person name="Barrero R.A."/>
            <person name="Guerrero F.D."/>
            <person name="Moolhuijzen P."/>
            <person name="Goolsby J.A."/>
            <person name="Tidwell J."/>
            <person name="Bellgard S.E."/>
            <person name="Bellgard M.I."/>
        </authorList>
    </citation>
    <scope>NUCLEOTIDE SEQUENCE</scope>
    <source>
        <tissue evidence="4">Shoot tissue taken approximately 20 cm above the soil surface</tissue>
    </source>
</reference>
<sequence>MRPPPPPPLPLLSFLLLLALLPTPPGAAAAGGPDAWEALRAAAALRRASPAVQEGAAAGVLRRLLPSHARSFRFQIDSKGSVCGESSCFKISNVVDNSAKGGAEILIQGTTAVELASGLHWYLKYWCGAHISWDKTGGAQLASIPTPGSLPQVKGTGVKIERPVPWNYYQNVVTSSCETFLCSDFCFIIFILFQRYSCIQPQAPGSSLKSDILPSGCCKYE</sequence>
<evidence type="ECO:0000313" key="4">
    <source>
        <dbReference type="EMBL" id="JAD22682.1"/>
    </source>
</evidence>
<feature type="signal peptide" evidence="2">
    <location>
        <begin position="1"/>
        <end position="29"/>
    </location>
</feature>
<dbReference type="EMBL" id="GBRH01275213">
    <property type="protein sequence ID" value="JAD22682.1"/>
    <property type="molecule type" value="Transcribed_RNA"/>
</dbReference>
<dbReference type="Pfam" id="PF12971">
    <property type="entry name" value="NAGLU_N"/>
    <property type="match status" value="1"/>
</dbReference>
<proteinExistence type="predicted"/>
<dbReference type="AlphaFoldDB" id="A0A0A8YJC6"/>
<dbReference type="GO" id="GO:0016787">
    <property type="term" value="F:hydrolase activity"/>
    <property type="evidence" value="ECO:0007669"/>
    <property type="project" value="UniProtKB-KW"/>
</dbReference>
<evidence type="ECO:0000259" key="3">
    <source>
        <dbReference type="Pfam" id="PF12971"/>
    </source>
</evidence>
<evidence type="ECO:0000256" key="2">
    <source>
        <dbReference type="SAM" id="SignalP"/>
    </source>
</evidence>
<keyword evidence="1" id="KW-0378">Hydrolase</keyword>
<evidence type="ECO:0000256" key="1">
    <source>
        <dbReference type="ARBA" id="ARBA00022801"/>
    </source>
</evidence>
<feature type="domain" description="Alpha-N-acetylglucosaminidase N-terminal" evidence="3">
    <location>
        <begin position="56"/>
        <end position="151"/>
    </location>
</feature>
<dbReference type="InterPro" id="IPR024240">
    <property type="entry name" value="NAGLU_N"/>
</dbReference>
<dbReference type="PANTHER" id="PTHR12872">
    <property type="entry name" value="ALPHA-N-ACETYLGLUCOSAMINIDASE"/>
    <property type="match status" value="1"/>
</dbReference>
<reference evidence="4" key="1">
    <citation type="submission" date="2014-09" db="EMBL/GenBank/DDBJ databases">
        <authorList>
            <person name="Magalhaes I.L.F."/>
            <person name="Oliveira U."/>
            <person name="Santos F.R."/>
            <person name="Vidigal T.H.D.A."/>
            <person name="Brescovit A.D."/>
            <person name="Santos A.J."/>
        </authorList>
    </citation>
    <scope>NUCLEOTIDE SEQUENCE</scope>
    <source>
        <tissue evidence="4">Shoot tissue taken approximately 20 cm above the soil surface</tissue>
    </source>
</reference>
<accession>A0A0A8YJC6</accession>
<dbReference type="InterPro" id="IPR029018">
    <property type="entry name" value="Hex-like_dom2"/>
</dbReference>
<protein>
    <recommendedName>
        <fullName evidence="3">Alpha-N-acetylglucosaminidase N-terminal domain-containing protein</fullName>
    </recommendedName>
</protein>
<feature type="chain" id="PRO_5002059727" description="Alpha-N-acetylglucosaminidase N-terminal domain-containing protein" evidence="2">
    <location>
        <begin position="30"/>
        <end position="221"/>
    </location>
</feature>
<name>A0A0A8YJC6_ARUDO</name>
<keyword evidence="2" id="KW-0732">Signal</keyword>
<dbReference type="Gene3D" id="3.30.379.10">
    <property type="entry name" value="Chitobiase/beta-hexosaminidase domain 2-like"/>
    <property type="match status" value="1"/>
</dbReference>
<organism evidence="4">
    <name type="scientific">Arundo donax</name>
    <name type="common">Giant reed</name>
    <name type="synonym">Donax arundinaceus</name>
    <dbReference type="NCBI Taxonomy" id="35708"/>
    <lineage>
        <taxon>Eukaryota</taxon>
        <taxon>Viridiplantae</taxon>
        <taxon>Streptophyta</taxon>
        <taxon>Embryophyta</taxon>
        <taxon>Tracheophyta</taxon>
        <taxon>Spermatophyta</taxon>
        <taxon>Magnoliopsida</taxon>
        <taxon>Liliopsida</taxon>
        <taxon>Poales</taxon>
        <taxon>Poaceae</taxon>
        <taxon>PACMAD clade</taxon>
        <taxon>Arundinoideae</taxon>
        <taxon>Arundineae</taxon>
        <taxon>Arundo</taxon>
    </lineage>
</organism>
<dbReference type="PANTHER" id="PTHR12872:SF1">
    <property type="entry name" value="ALPHA-N-ACETYLGLUCOSAMINIDASE"/>
    <property type="match status" value="1"/>
</dbReference>